<evidence type="ECO:0000313" key="3">
    <source>
        <dbReference type="Proteomes" id="UP001596298"/>
    </source>
</evidence>
<dbReference type="Gene3D" id="3.40.50.720">
    <property type="entry name" value="NAD(P)-binding Rossmann-like Domain"/>
    <property type="match status" value="1"/>
</dbReference>
<evidence type="ECO:0000259" key="1">
    <source>
        <dbReference type="Pfam" id="PF00899"/>
    </source>
</evidence>
<dbReference type="InterPro" id="IPR000594">
    <property type="entry name" value="ThiF_NAD_FAD-bd"/>
</dbReference>
<dbReference type="Pfam" id="PF00899">
    <property type="entry name" value="ThiF"/>
    <property type="match status" value="1"/>
</dbReference>
<dbReference type="InterPro" id="IPR022291">
    <property type="entry name" value="Bacteriocin_synth_cyclodeHase"/>
</dbReference>
<dbReference type="NCBIfam" id="TIGR03882">
    <property type="entry name" value="cyclo_dehyd_2"/>
    <property type="match status" value="1"/>
</dbReference>
<dbReference type="SUPFAM" id="SSF69572">
    <property type="entry name" value="Activating enzymes of the ubiquitin-like proteins"/>
    <property type="match status" value="1"/>
</dbReference>
<name>A0ABW2AIB9_9MICO</name>
<gene>
    <name evidence="2" type="ORF">ACFQDH_15840</name>
</gene>
<dbReference type="InterPro" id="IPR035985">
    <property type="entry name" value="Ubiquitin-activating_enz"/>
</dbReference>
<feature type="domain" description="THIF-type NAD/FAD binding fold" evidence="1">
    <location>
        <begin position="107"/>
        <end position="259"/>
    </location>
</feature>
<proteinExistence type="predicted"/>
<dbReference type="EMBL" id="JBHSWH010000001">
    <property type="protein sequence ID" value="MFC6706687.1"/>
    <property type="molecule type" value="Genomic_DNA"/>
</dbReference>
<keyword evidence="3" id="KW-1185">Reference proteome</keyword>
<comment type="caution">
    <text evidence="2">The sequence shown here is derived from an EMBL/GenBank/DDBJ whole genome shotgun (WGS) entry which is preliminary data.</text>
</comment>
<dbReference type="RefSeq" id="WP_382403379.1">
    <property type="nucleotide sequence ID" value="NZ_JBHSWH010000001.1"/>
</dbReference>
<reference evidence="3" key="1">
    <citation type="journal article" date="2019" name="Int. J. Syst. Evol. Microbiol.">
        <title>The Global Catalogue of Microorganisms (GCM) 10K type strain sequencing project: providing services to taxonomists for standard genome sequencing and annotation.</title>
        <authorList>
            <consortium name="The Broad Institute Genomics Platform"/>
            <consortium name="The Broad Institute Genome Sequencing Center for Infectious Disease"/>
            <person name="Wu L."/>
            <person name="Ma J."/>
        </authorList>
    </citation>
    <scope>NUCLEOTIDE SEQUENCE [LARGE SCALE GENOMIC DNA]</scope>
    <source>
        <strain evidence="3">CCUG 58127</strain>
    </source>
</reference>
<sequence>MQEEAPSTQAVQGDDSTIRDQAVFWGRHLGIAGNASAGSEVQSRLAVARVLLVSSGTFGTCVAELLRGSGVGMVETVDAASEPPPSTTTQQARHTERGTVAIDSLAQRVDDLVCDVDLVVCAVAGVSTEVPTLTNRICCDTDTRLLLAVVAESRMDLGPLVQPGESACYECMRLREQSMSSSAMENLLYRAHVEGSDTPTHVLSEALPVAALYASLVVMEAVRILTGIAAPTLLNHVTSVEGVRGTMCTNRVSRVPRCPVCSRTSVHTTATDFV</sequence>
<protein>
    <submittedName>
        <fullName evidence="2">TOMM leader peptide-binding protein</fullName>
    </submittedName>
</protein>
<evidence type="ECO:0000313" key="2">
    <source>
        <dbReference type="EMBL" id="MFC6706687.1"/>
    </source>
</evidence>
<organism evidence="2 3">
    <name type="scientific">Flexivirga alba</name>
    <dbReference type="NCBI Taxonomy" id="702742"/>
    <lineage>
        <taxon>Bacteria</taxon>
        <taxon>Bacillati</taxon>
        <taxon>Actinomycetota</taxon>
        <taxon>Actinomycetes</taxon>
        <taxon>Micrococcales</taxon>
        <taxon>Dermacoccaceae</taxon>
        <taxon>Flexivirga</taxon>
    </lineage>
</organism>
<accession>A0ABW2AIB9</accession>
<dbReference type="Proteomes" id="UP001596298">
    <property type="component" value="Unassembled WGS sequence"/>
</dbReference>